<dbReference type="RefSeq" id="WP_097280959.1">
    <property type="nucleotide sequence ID" value="NZ_OCNJ01000010.1"/>
</dbReference>
<dbReference type="EMBL" id="OCNJ01000010">
    <property type="protein sequence ID" value="SOD99941.1"/>
    <property type="molecule type" value="Genomic_DNA"/>
</dbReference>
<name>A0A286GWR2_9PROT</name>
<dbReference type="Proteomes" id="UP000219621">
    <property type="component" value="Unassembled WGS sequence"/>
</dbReference>
<dbReference type="Pfam" id="PF19630">
    <property type="entry name" value="DUF6134"/>
    <property type="match status" value="1"/>
</dbReference>
<gene>
    <name evidence="2" type="ORF">SAMN05421508_110127</name>
</gene>
<sequence>MMLHTRLAAGLMLAAAVTFPAAAAETVTFDIYKDGDSIGQEVYTFDQGPDGQLTVDVAARTDVQVLFLKFHYDHQRTEVWQGGELKSMTAQTDDDGTPHQMALAREGEAWRVQVDGGQRTEQPGALPLTLWTPKVLEASRVLSVIDGEPWDVTVEKVGPDPVRGRDAVRWRMTGGVTRDLWYSPQGDLLQIGFERQGYDITYVRR</sequence>
<feature type="chain" id="PRO_5013013107" description="DUF3108 domain-containing protein" evidence="1">
    <location>
        <begin position="24"/>
        <end position="205"/>
    </location>
</feature>
<evidence type="ECO:0000313" key="3">
    <source>
        <dbReference type="Proteomes" id="UP000219621"/>
    </source>
</evidence>
<keyword evidence="3" id="KW-1185">Reference proteome</keyword>
<organism evidence="2 3">
    <name type="scientific">Caenispirillum bisanense</name>
    <dbReference type="NCBI Taxonomy" id="414052"/>
    <lineage>
        <taxon>Bacteria</taxon>
        <taxon>Pseudomonadati</taxon>
        <taxon>Pseudomonadota</taxon>
        <taxon>Alphaproteobacteria</taxon>
        <taxon>Rhodospirillales</taxon>
        <taxon>Novispirillaceae</taxon>
        <taxon>Caenispirillum</taxon>
    </lineage>
</organism>
<keyword evidence="1" id="KW-0732">Signal</keyword>
<evidence type="ECO:0000313" key="2">
    <source>
        <dbReference type="EMBL" id="SOD99941.1"/>
    </source>
</evidence>
<evidence type="ECO:0000256" key="1">
    <source>
        <dbReference type="SAM" id="SignalP"/>
    </source>
</evidence>
<proteinExistence type="predicted"/>
<accession>A0A286GWR2</accession>
<dbReference type="OrthoDB" id="6086999at2"/>
<feature type="signal peptide" evidence="1">
    <location>
        <begin position="1"/>
        <end position="23"/>
    </location>
</feature>
<protein>
    <recommendedName>
        <fullName evidence="4">DUF3108 domain-containing protein</fullName>
    </recommendedName>
</protein>
<reference evidence="2 3" key="1">
    <citation type="submission" date="2017-09" db="EMBL/GenBank/DDBJ databases">
        <authorList>
            <person name="Ehlers B."/>
            <person name="Leendertz F.H."/>
        </authorList>
    </citation>
    <scope>NUCLEOTIDE SEQUENCE [LARGE SCALE GENOMIC DNA]</scope>
    <source>
        <strain evidence="2 3">USBA 140</strain>
    </source>
</reference>
<evidence type="ECO:0008006" key="4">
    <source>
        <dbReference type="Google" id="ProtNLM"/>
    </source>
</evidence>
<dbReference type="InterPro" id="IPR045767">
    <property type="entry name" value="DUF6134"/>
</dbReference>
<dbReference type="AlphaFoldDB" id="A0A286GWR2"/>